<evidence type="ECO:0000259" key="4">
    <source>
        <dbReference type="PROSITE" id="PS50887"/>
    </source>
</evidence>
<dbReference type="Pfam" id="PF00990">
    <property type="entry name" value="GGDEF"/>
    <property type="match status" value="1"/>
</dbReference>
<evidence type="ECO:0000313" key="5">
    <source>
        <dbReference type="EMBL" id="MFB9135619.1"/>
    </source>
</evidence>
<keyword evidence="3" id="KW-0472">Membrane</keyword>
<comment type="catalytic activity">
    <reaction evidence="2">
        <text>2 GTP = 3',3'-c-di-GMP + 2 diphosphate</text>
        <dbReference type="Rhea" id="RHEA:24898"/>
        <dbReference type="ChEBI" id="CHEBI:33019"/>
        <dbReference type="ChEBI" id="CHEBI:37565"/>
        <dbReference type="ChEBI" id="CHEBI:58805"/>
        <dbReference type="EC" id="2.7.7.65"/>
    </reaction>
</comment>
<feature type="transmembrane region" description="Helical" evidence="3">
    <location>
        <begin position="212"/>
        <end position="234"/>
    </location>
</feature>
<organism evidence="5 6">
    <name type="scientific">Vibrio olivae</name>
    <dbReference type="NCBI Taxonomy" id="1243002"/>
    <lineage>
        <taxon>Bacteria</taxon>
        <taxon>Pseudomonadati</taxon>
        <taxon>Pseudomonadota</taxon>
        <taxon>Gammaproteobacteria</taxon>
        <taxon>Vibrionales</taxon>
        <taxon>Vibrionaceae</taxon>
        <taxon>Vibrio</taxon>
    </lineage>
</organism>
<dbReference type="Proteomes" id="UP001589645">
    <property type="component" value="Unassembled WGS sequence"/>
</dbReference>
<keyword evidence="3" id="KW-1133">Transmembrane helix</keyword>
<evidence type="ECO:0000256" key="3">
    <source>
        <dbReference type="SAM" id="Phobius"/>
    </source>
</evidence>
<evidence type="ECO:0000256" key="2">
    <source>
        <dbReference type="ARBA" id="ARBA00034247"/>
    </source>
</evidence>
<dbReference type="SUPFAM" id="SSF55073">
    <property type="entry name" value="Nucleotide cyclase"/>
    <property type="match status" value="1"/>
</dbReference>
<name>A0ABV5HMZ9_9VIBR</name>
<dbReference type="PANTHER" id="PTHR45138:SF9">
    <property type="entry name" value="DIGUANYLATE CYCLASE DGCM-RELATED"/>
    <property type="match status" value="1"/>
</dbReference>
<gene>
    <name evidence="5" type="ORF">ACFFUV_11665</name>
</gene>
<dbReference type="SMART" id="SM00267">
    <property type="entry name" value="GGDEF"/>
    <property type="match status" value="1"/>
</dbReference>
<keyword evidence="6" id="KW-1185">Reference proteome</keyword>
<dbReference type="Gene3D" id="3.30.70.270">
    <property type="match status" value="1"/>
</dbReference>
<dbReference type="NCBIfam" id="TIGR00254">
    <property type="entry name" value="GGDEF"/>
    <property type="match status" value="1"/>
</dbReference>
<dbReference type="InterPro" id="IPR029787">
    <property type="entry name" value="Nucleotide_cyclase"/>
</dbReference>
<dbReference type="PANTHER" id="PTHR45138">
    <property type="entry name" value="REGULATORY COMPONENTS OF SENSORY TRANSDUCTION SYSTEM"/>
    <property type="match status" value="1"/>
</dbReference>
<reference evidence="5 6" key="1">
    <citation type="submission" date="2024-09" db="EMBL/GenBank/DDBJ databases">
        <authorList>
            <person name="Sun Q."/>
            <person name="Mori K."/>
        </authorList>
    </citation>
    <scope>NUCLEOTIDE SEQUENCE [LARGE SCALE GENOMIC DNA]</scope>
    <source>
        <strain evidence="5 6">CECT 8064</strain>
    </source>
</reference>
<dbReference type="PROSITE" id="PS50887">
    <property type="entry name" value="GGDEF"/>
    <property type="match status" value="1"/>
</dbReference>
<protein>
    <recommendedName>
        <fullName evidence="1">diguanylate cyclase</fullName>
        <ecNumber evidence="1">2.7.7.65</ecNumber>
    </recommendedName>
</protein>
<dbReference type="EMBL" id="JBHMEP010000002">
    <property type="protein sequence ID" value="MFB9135619.1"/>
    <property type="molecule type" value="Genomic_DNA"/>
</dbReference>
<dbReference type="InterPro" id="IPR043128">
    <property type="entry name" value="Rev_trsase/Diguanyl_cyclase"/>
</dbReference>
<proteinExistence type="predicted"/>
<feature type="domain" description="GGDEF" evidence="4">
    <location>
        <begin position="288"/>
        <end position="417"/>
    </location>
</feature>
<evidence type="ECO:0000256" key="1">
    <source>
        <dbReference type="ARBA" id="ARBA00012528"/>
    </source>
</evidence>
<evidence type="ECO:0000313" key="6">
    <source>
        <dbReference type="Proteomes" id="UP001589645"/>
    </source>
</evidence>
<dbReference type="InterPro" id="IPR050469">
    <property type="entry name" value="Diguanylate_Cyclase"/>
</dbReference>
<keyword evidence="3" id="KW-0812">Transmembrane</keyword>
<dbReference type="EC" id="2.7.7.65" evidence="1"/>
<dbReference type="InterPro" id="IPR000160">
    <property type="entry name" value="GGDEF_dom"/>
</dbReference>
<dbReference type="RefSeq" id="WP_390192779.1">
    <property type="nucleotide sequence ID" value="NZ_JBHMEP010000002.1"/>
</dbReference>
<dbReference type="CDD" id="cd01949">
    <property type="entry name" value="GGDEF"/>
    <property type="match status" value="1"/>
</dbReference>
<comment type="caution">
    <text evidence="5">The sequence shown here is derived from an EMBL/GenBank/DDBJ whole genome shotgun (WGS) entry which is preliminary data.</text>
</comment>
<sequence>MLGNQGKIGFLIALTVSLLALHFCSQRNLNLLNSPGSITTNSDYGGGNSKAIALPFQEGAGFLCQIADQNPRSFCEYTFQLGKDATHGLNFSQFGSLDLNISMTRDGWPLQDYPVRVYLHQYDPNLPKHWHHKIHQINFDTYEHTNGLSLPTEYIQVADWWREASQADMLRSMVDLTNIVSLSILTPEGAPQGLYQIKINQLSTQGKLIPDFTLYGLLSFIWLWFLLHQLIRYLKRIHCQQKRLKRRVIQLSERSHSLQKQATVDPLTKVLNRGGGLELVHRLKVLHTPFCLLYIDLDHFKHLNDRYGHQVGDDVLTQFADIAQSIVRSQGTLIRWGGEEFLGLIRCDDIESAYFTARQIHKQMAAHSWPHQQQVTCSIGIALCSLETPFQQATEKADSALYKAKHNGRNRIEVSASDKKQCVEPVTRQAI</sequence>
<accession>A0ABV5HMZ9</accession>